<dbReference type="CDD" id="cd04301">
    <property type="entry name" value="NAT_SF"/>
    <property type="match status" value="1"/>
</dbReference>
<organism evidence="4 5">
    <name type="scientific">Marininema mesophilum</name>
    <dbReference type="NCBI Taxonomy" id="1048340"/>
    <lineage>
        <taxon>Bacteria</taxon>
        <taxon>Bacillati</taxon>
        <taxon>Bacillota</taxon>
        <taxon>Bacilli</taxon>
        <taxon>Bacillales</taxon>
        <taxon>Thermoactinomycetaceae</taxon>
        <taxon>Marininema</taxon>
    </lineage>
</organism>
<dbReference type="InterPro" id="IPR016181">
    <property type="entry name" value="Acyl_CoA_acyltransferase"/>
</dbReference>
<gene>
    <name evidence="4" type="ORF">SAMN05444487_11422</name>
</gene>
<dbReference type="Proteomes" id="UP000198534">
    <property type="component" value="Unassembled WGS sequence"/>
</dbReference>
<dbReference type="NCBIfam" id="NF040503">
    <property type="entry name" value="resist_ArsN1a"/>
    <property type="match status" value="1"/>
</dbReference>
<dbReference type="GO" id="GO:0016747">
    <property type="term" value="F:acyltransferase activity, transferring groups other than amino-acyl groups"/>
    <property type="evidence" value="ECO:0007669"/>
    <property type="project" value="InterPro"/>
</dbReference>
<evidence type="ECO:0000313" key="5">
    <source>
        <dbReference type="Proteomes" id="UP000198534"/>
    </source>
</evidence>
<dbReference type="RefSeq" id="WP_091741790.1">
    <property type="nucleotide sequence ID" value="NZ_FNNQ01000014.1"/>
</dbReference>
<name>A0A1H3AQW3_9BACL</name>
<evidence type="ECO:0000256" key="2">
    <source>
        <dbReference type="ARBA" id="ARBA00023315"/>
    </source>
</evidence>
<dbReference type="PANTHER" id="PTHR43072:SF23">
    <property type="entry name" value="UPF0039 PROTEIN C11D3.02C"/>
    <property type="match status" value="1"/>
</dbReference>
<evidence type="ECO:0000313" key="4">
    <source>
        <dbReference type="EMBL" id="SDX32076.1"/>
    </source>
</evidence>
<dbReference type="SUPFAM" id="SSF55729">
    <property type="entry name" value="Acyl-CoA N-acyltransferases (Nat)"/>
    <property type="match status" value="1"/>
</dbReference>
<evidence type="ECO:0000256" key="1">
    <source>
        <dbReference type="ARBA" id="ARBA00022679"/>
    </source>
</evidence>
<keyword evidence="2" id="KW-0012">Acyltransferase</keyword>
<dbReference type="Gene3D" id="3.40.630.30">
    <property type="match status" value="1"/>
</dbReference>
<evidence type="ECO:0000259" key="3">
    <source>
        <dbReference type="PROSITE" id="PS51186"/>
    </source>
</evidence>
<dbReference type="PROSITE" id="PS51186">
    <property type="entry name" value="GNAT"/>
    <property type="match status" value="1"/>
</dbReference>
<keyword evidence="1 4" id="KW-0808">Transferase</keyword>
<feature type="domain" description="N-acetyltransferase" evidence="3">
    <location>
        <begin position="1"/>
        <end position="156"/>
    </location>
</feature>
<sequence>MIRTATEKDLPEIQIIYNQGIKERIATLEEDPKTINEMHQWFCSRSPLYPVIVAAEDKVQGWASLNPYSHRSAHAGIADLSIYIHRDSRGRGLGFSLMEELESRAKAQGFHKLVLNTLAFNYPAQHLYWKFGFQTVGLLQSHGLLDGQYVDVLMMEKVILTDCC</sequence>
<proteinExistence type="predicted"/>
<dbReference type="OrthoDB" id="9798006at2"/>
<dbReference type="PANTHER" id="PTHR43072">
    <property type="entry name" value="N-ACETYLTRANSFERASE"/>
    <property type="match status" value="1"/>
</dbReference>
<dbReference type="STRING" id="1048340.SAMN05444487_11422"/>
<reference evidence="4 5" key="1">
    <citation type="submission" date="2016-10" db="EMBL/GenBank/DDBJ databases">
        <authorList>
            <person name="de Groot N.N."/>
        </authorList>
    </citation>
    <scope>NUCLEOTIDE SEQUENCE [LARGE SCALE GENOMIC DNA]</scope>
    <source>
        <strain evidence="4 5">DSM 45610</strain>
    </source>
</reference>
<dbReference type="AlphaFoldDB" id="A0A1H3AQW3"/>
<accession>A0A1H3AQW3</accession>
<keyword evidence="5" id="KW-1185">Reference proteome</keyword>
<protein>
    <submittedName>
        <fullName evidence="4">Phosphinothricin acetyltransferase</fullName>
    </submittedName>
</protein>
<dbReference type="EMBL" id="FNNQ01000014">
    <property type="protein sequence ID" value="SDX32076.1"/>
    <property type="molecule type" value="Genomic_DNA"/>
</dbReference>
<dbReference type="Pfam" id="PF00583">
    <property type="entry name" value="Acetyltransf_1"/>
    <property type="match status" value="1"/>
</dbReference>
<dbReference type="InterPro" id="IPR000182">
    <property type="entry name" value="GNAT_dom"/>
</dbReference>